<evidence type="ECO:0000313" key="4">
    <source>
        <dbReference type="Proteomes" id="UP000183988"/>
    </source>
</evidence>
<feature type="compositionally biased region" description="Acidic residues" evidence="1">
    <location>
        <begin position="56"/>
        <end position="65"/>
    </location>
</feature>
<feature type="region of interest" description="Disordered" evidence="1">
    <location>
        <begin position="33"/>
        <end position="98"/>
    </location>
</feature>
<name>A0A1M5IZH4_9BACI</name>
<evidence type="ECO:0000256" key="2">
    <source>
        <dbReference type="SAM" id="Phobius"/>
    </source>
</evidence>
<keyword evidence="2" id="KW-0472">Membrane</keyword>
<dbReference type="Proteomes" id="UP000183988">
    <property type="component" value="Unassembled WGS sequence"/>
</dbReference>
<sequence>MITIKQFKKIIFINIPLLLIILFLIGCGEEKEDSNLNTSENNLQEQSNEEANNQNNDEEENDSEQTVEKSETKTSQDEVTSDNSAEEQSNESSNDEVENLLSNYSSQEIEYARIWLQFGVIKDVDEINVYHIPAGTPLNPDDSTSASYPEDVIQLAGIRLVEGSITYSGNGDGTINIYNVPLRWDGEYPAGEEFYNEIIDNTKLKYVDPGDDEEVIQLIQVLNIHN</sequence>
<dbReference type="AlphaFoldDB" id="A0A1M5IZH4"/>
<organism evidence="3 4">
    <name type="scientific">Ornithinibacillus halophilus</name>
    <dbReference type="NCBI Taxonomy" id="930117"/>
    <lineage>
        <taxon>Bacteria</taxon>
        <taxon>Bacillati</taxon>
        <taxon>Bacillota</taxon>
        <taxon>Bacilli</taxon>
        <taxon>Bacillales</taxon>
        <taxon>Bacillaceae</taxon>
        <taxon>Ornithinibacillus</taxon>
    </lineage>
</organism>
<dbReference type="STRING" id="930117.SAMN05216225_10274"/>
<feature type="compositionally biased region" description="Acidic residues" evidence="1">
    <location>
        <begin position="84"/>
        <end position="98"/>
    </location>
</feature>
<accession>A0A1M5IZH4</accession>
<keyword evidence="2" id="KW-1133">Transmembrane helix</keyword>
<dbReference type="EMBL" id="FQVW01000027">
    <property type="protein sequence ID" value="SHG33525.1"/>
    <property type="molecule type" value="Genomic_DNA"/>
</dbReference>
<feature type="compositionally biased region" description="Basic and acidic residues" evidence="1">
    <location>
        <begin position="66"/>
        <end position="76"/>
    </location>
</feature>
<dbReference type="PROSITE" id="PS51257">
    <property type="entry name" value="PROKAR_LIPOPROTEIN"/>
    <property type="match status" value="1"/>
</dbReference>
<protein>
    <recommendedName>
        <fullName evidence="5">Lipoprotein</fullName>
    </recommendedName>
</protein>
<evidence type="ECO:0008006" key="5">
    <source>
        <dbReference type="Google" id="ProtNLM"/>
    </source>
</evidence>
<keyword evidence="2" id="KW-0812">Transmembrane</keyword>
<feature type="compositionally biased region" description="Low complexity" evidence="1">
    <location>
        <begin position="39"/>
        <end position="55"/>
    </location>
</feature>
<evidence type="ECO:0000313" key="3">
    <source>
        <dbReference type="EMBL" id="SHG33525.1"/>
    </source>
</evidence>
<feature type="transmembrane region" description="Helical" evidence="2">
    <location>
        <begin position="7"/>
        <end position="26"/>
    </location>
</feature>
<evidence type="ECO:0000256" key="1">
    <source>
        <dbReference type="SAM" id="MobiDB-lite"/>
    </source>
</evidence>
<proteinExistence type="predicted"/>
<reference evidence="3 4" key="1">
    <citation type="submission" date="2016-11" db="EMBL/GenBank/DDBJ databases">
        <authorList>
            <person name="Jaros S."/>
            <person name="Januszkiewicz K."/>
            <person name="Wedrychowicz H."/>
        </authorList>
    </citation>
    <scope>NUCLEOTIDE SEQUENCE [LARGE SCALE GENOMIC DNA]</scope>
    <source>
        <strain evidence="3 4">IBRC-M 10683</strain>
    </source>
</reference>
<keyword evidence="4" id="KW-1185">Reference proteome</keyword>
<gene>
    <name evidence="3" type="ORF">SAMN05216225_10274</name>
</gene>